<dbReference type="OrthoDB" id="191371at2759"/>
<evidence type="ECO:0000313" key="6">
    <source>
        <dbReference type="EnsemblMetazoa" id="PHUM621670-PA"/>
    </source>
</evidence>
<keyword evidence="7" id="KW-1185">Reference proteome</keyword>
<name>E0W4J0_PEDHC</name>
<dbReference type="RefSeq" id="XP_002433284.1">
    <property type="nucleotide sequence ID" value="XM_002433239.1"/>
</dbReference>
<dbReference type="GO" id="GO:0042759">
    <property type="term" value="P:long-chain fatty acid biosynthetic process"/>
    <property type="evidence" value="ECO:0007669"/>
    <property type="project" value="TreeGrafter"/>
</dbReference>
<proteinExistence type="predicted"/>
<organism>
    <name type="scientific">Pediculus humanus subsp. corporis</name>
    <name type="common">Body louse</name>
    <dbReference type="NCBI Taxonomy" id="121224"/>
    <lineage>
        <taxon>Eukaryota</taxon>
        <taxon>Metazoa</taxon>
        <taxon>Ecdysozoa</taxon>
        <taxon>Arthropoda</taxon>
        <taxon>Hexapoda</taxon>
        <taxon>Insecta</taxon>
        <taxon>Pterygota</taxon>
        <taxon>Neoptera</taxon>
        <taxon>Paraneoptera</taxon>
        <taxon>Psocodea</taxon>
        <taxon>Troctomorpha</taxon>
        <taxon>Phthiraptera</taxon>
        <taxon>Anoplura</taxon>
        <taxon>Pediculidae</taxon>
        <taxon>Pediculus</taxon>
    </lineage>
</organism>
<keyword evidence="3" id="KW-0812">Transmembrane</keyword>
<dbReference type="HOGENOM" id="CLU_1186262_0_0_1"/>
<dbReference type="AlphaFoldDB" id="E0W4J0"/>
<keyword evidence="3" id="KW-0472">Membrane</keyword>
<dbReference type="VEuPathDB" id="VectorBase:PHUM621670"/>
<dbReference type="Proteomes" id="UP000009046">
    <property type="component" value="Unassembled WGS sequence"/>
</dbReference>
<feature type="binding site" evidence="2">
    <location>
        <position position="127"/>
    </location>
    <ligand>
        <name>Zn(2+)</name>
        <dbReference type="ChEBI" id="CHEBI:29105"/>
    </ligand>
</feature>
<dbReference type="GO" id="GO:0005576">
    <property type="term" value="C:extracellular region"/>
    <property type="evidence" value="ECO:0007669"/>
    <property type="project" value="TreeGrafter"/>
</dbReference>
<sequence length="234" mass="26417">MGYSFAAGTVDGPGAFSFKQGTLSTNPTWNIVRNILASPTENDILCQAPKPILLATGRMKYPFDWQPSIVSTQLALIGNVALIAVPGEFTTMSGRRMKKQITKRMMENGLVNPWPIIAGLSNTYSDYITTFEEYQYLSEVSTRFLRDKYSNFGGATYYKIAPHQFLKVFLSPSFSMGTICLLNWAPVTNIFGVARVRSSEIHVLVELPQVDSRTRFCFWFLLCLVLIFFFFCSF</sequence>
<feature type="domain" description="Neutral/alkaline non-lysosomal ceramidase N-terminal" evidence="4">
    <location>
        <begin position="1"/>
        <end position="135"/>
    </location>
</feature>
<dbReference type="GO" id="GO:0046514">
    <property type="term" value="P:ceramide catabolic process"/>
    <property type="evidence" value="ECO:0007669"/>
    <property type="project" value="InterPro"/>
</dbReference>
<evidence type="ECO:0000256" key="2">
    <source>
        <dbReference type="PIRSR" id="PIRSR606823-2"/>
    </source>
</evidence>
<comment type="cofactor">
    <cofactor evidence="2">
        <name>Zn(2+)</name>
        <dbReference type="ChEBI" id="CHEBI:29105"/>
    </cofactor>
    <text evidence="2">Binds 1 zinc ion per subunit.</text>
</comment>
<dbReference type="InterPro" id="IPR006823">
    <property type="entry name" value="Ceramidase_alk"/>
</dbReference>
<dbReference type="InParanoid" id="E0W4J0"/>
<dbReference type="EMBL" id="DS236388">
    <property type="protein sequence ID" value="EEB20546.1"/>
    <property type="molecule type" value="Genomic_DNA"/>
</dbReference>
<feature type="binding site" evidence="2">
    <location>
        <position position="88"/>
    </location>
    <ligand>
        <name>Zn(2+)</name>
        <dbReference type="ChEBI" id="CHEBI:29105"/>
    </ligand>
</feature>
<dbReference type="GO" id="GO:0017040">
    <property type="term" value="F:N-acylsphingosine amidohydrolase activity"/>
    <property type="evidence" value="ECO:0007669"/>
    <property type="project" value="InterPro"/>
</dbReference>
<dbReference type="STRING" id="121224.E0W4J0"/>
<evidence type="ECO:0000256" key="3">
    <source>
        <dbReference type="SAM" id="Phobius"/>
    </source>
</evidence>
<keyword evidence="2" id="KW-0479">Metal-binding</keyword>
<gene>
    <name evidence="6" type="primary">8239952</name>
    <name evidence="5" type="ORF">Phum_PHUM621670</name>
</gene>
<dbReference type="PANTHER" id="PTHR12670:SF1">
    <property type="entry name" value="NEUTRAL CERAMIDASE"/>
    <property type="match status" value="1"/>
</dbReference>
<protein>
    <recommendedName>
        <fullName evidence="1">Neutral ceramidase</fullName>
    </recommendedName>
</protein>
<evidence type="ECO:0000313" key="7">
    <source>
        <dbReference type="Proteomes" id="UP000009046"/>
    </source>
</evidence>
<dbReference type="GO" id="GO:0046872">
    <property type="term" value="F:metal ion binding"/>
    <property type="evidence" value="ECO:0007669"/>
    <property type="project" value="UniProtKB-KW"/>
</dbReference>
<dbReference type="InterPro" id="IPR031329">
    <property type="entry name" value="NEUT/ALK_ceramidase_N"/>
</dbReference>
<feature type="transmembrane region" description="Helical" evidence="3">
    <location>
        <begin position="69"/>
        <end position="89"/>
    </location>
</feature>
<evidence type="ECO:0000313" key="5">
    <source>
        <dbReference type="EMBL" id="EEB20546.1"/>
    </source>
</evidence>
<keyword evidence="2" id="KW-0862">Zinc</keyword>
<feature type="transmembrane region" description="Helical" evidence="3">
    <location>
        <begin position="216"/>
        <end position="233"/>
    </location>
</feature>
<dbReference type="GO" id="GO:0016020">
    <property type="term" value="C:membrane"/>
    <property type="evidence" value="ECO:0007669"/>
    <property type="project" value="GOC"/>
</dbReference>
<dbReference type="GeneID" id="8239952"/>
<reference evidence="5" key="2">
    <citation type="submission" date="2007-04" db="EMBL/GenBank/DDBJ databases">
        <title>The genome of the human body louse.</title>
        <authorList>
            <consortium name="The Human Body Louse Genome Consortium"/>
            <person name="Kirkness E."/>
            <person name="Walenz B."/>
            <person name="Hass B."/>
            <person name="Bruggner R."/>
            <person name="Strausberg R."/>
        </authorList>
    </citation>
    <scope>NUCLEOTIDE SEQUENCE</scope>
    <source>
        <strain evidence="5">USDA</strain>
    </source>
</reference>
<dbReference type="eggNOG" id="KOG2232">
    <property type="taxonomic scope" value="Eukaryota"/>
</dbReference>
<evidence type="ECO:0000256" key="1">
    <source>
        <dbReference type="ARBA" id="ARBA00019235"/>
    </source>
</evidence>
<reference evidence="6" key="3">
    <citation type="submission" date="2021-02" db="UniProtKB">
        <authorList>
            <consortium name="EnsemblMetazoa"/>
        </authorList>
    </citation>
    <scope>IDENTIFICATION</scope>
    <source>
        <strain evidence="6">USDA</strain>
    </source>
</reference>
<reference evidence="5" key="1">
    <citation type="submission" date="2007-04" db="EMBL/GenBank/DDBJ databases">
        <title>Annotation of Pediculus humanus corporis strain USDA.</title>
        <authorList>
            <person name="Kirkness E."/>
            <person name="Hannick L."/>
            <person name="Hass B."/>
            <person name="Bruggner R."/>
            <person name="Lawson D."/>
            <person name="Bidwell S."/>
            <person name="Joardar V."/>
            <person name="Caler E."/>
            <person name="Walenz B."/>
            <person name="Inman J."/>
            <person name="Schobel S."/>
            <person name="Galinsky K."/>
            <person name="Amedeo P."/>
            <person name="Strausberg R."/>
        </authorList>
    </citation>
    <scope>NUCLEOTIDE SEQUENCE</scope>
    <source>
        <strain evidence="5">USDA</strain>
    </source>
</reference>
<accession>E0W4J0</accession>
<evidence type="ECO:0000259" key="4">
    <source>
        <dbReference type="Pfam" id="PF04734"/>
    </source>
</evidence>
<dbReference type="CTD" id="8239952"/>
<dbReference type="Pfam" id="PF04734">
    <property type="entry name" value="Ceramidase_alk"/>
    <property type="match status" value="1"/>
</dbReference>
<dbReference type="PANTHER" id="PTHR12670">
    <property type="entry name" value="CERAMIDASE"/>
    <property type="match status" value="1"/>
</dbReference>
<keyword evidence="3" id="KW-1133">Transmembrane helix</keyword>
<dbReference type="KEGG" id="phu:Phum_PHUM621670"/>
<dbReference type="EMBL" id="AAZO01008060">
    <property type="status" value="NOT_ANNOTATED_CDS"/>
    <property type="molecule type" value="Genomic_DNA"/>
</dbReference>
<dbReference type="GO" id="GO:0046512">
    <property type="term" value="P:sphingosine biosynthetic process"/>
    <property type="evidence" value="ECO:0007669"/>
    <property type="project" value="TreeGrafter"/>
</dbReference>
<dbReference type="EnsemblMetazoa" id="PHUM621670-RA">
    <property type="protein sequence ID" value="PHUM621670-PA"/>
    <property type="gene ID" value="PHUM621670"/>
</dbReference>